<dbReference type="AlphaFoldDB" id="A0A437MJR3"/>
<gene>
    <name evidence="2" type="ORF">EOD42_08985</name>
</gene>
<reference evidence="2 3" key="1">
    <citation type="submission" date="2019-01" db="EMBL/GenBank/DDBJ databases">
        <authorList>
            <person name="Chen W.-M."/>
        </authorList>
    </citation>
    <scope>NUCLEOTIDE SEQUENCE [LARGE SCALE GENOMIC DNA]</scope>
    <source>
        <strain evidence="2 3">CCP-6</strain>
    </source>
</reference>
<proteinExistence type="predicted"/>
<organism evidence="2 3">
    <name type="scientific">Rhodovarius crocodyli</name>
    <dbReference type="NCBI Taxonomy" id="1979269"/>
    <lineage>
        <taxon>Bacteria</taxon>
        <taxon>Pseudomonadati</taxon>
        <taxon>Pseudomonadota</taxon>
        <taxon>Alphaproteobacteria</taxon>
        <taxon>Acetobacterales</taxon>
        <taxon>Roseomonadaceae</taxon>
        <taxon>Rhodovarius</taxon>
    </lineage>
</organism>
<dbReference type="EMBL" id="SACL01000002">
    <property type="protein sequence ID" value="RVT97914.1"/>
    <property type="molecule type" value="Genomic_DNA"/>
</dbReference>
<accession>A0A437MJR3</accession>
<dbReference type="RefSeq" id="WP_127787143.1">
    <property type="nucleotide sequence ID" value="NZ_SACL01000002.1"/>
</dbReference>
<name>A0A437MJR3_9PROT</name>
<evidence type="ECO:0000313" key="3">
    <source>
        <dbReference type="Proteomes" id="UP000282957"/>
    </source>
</evidence>
<protein>
    <submittedName>
        <fullName evidence="2">Uncharacterized protein</fullName>
    </submittedName>
</protein>
<comment type="caution">
    <text evidence="2">The sequence shown here is derived from an EMBL/GenBank/DDBJ whole genome shotgun (WGS) entry which is preliminary data.</text>
</comment>
<feature type="compositionally biased region" description="Basic and acidic residues" evidence="1">
    <location>
        <begin position="101"/>
        <end position="114"/>
    </location>
</feature>
<evidence type="ECO:0000313" key="2">
    <source>
        <dbReference type="EMBL" id="RVT97914.1"/>
    </source>
</evidence>
<keyword evidence="3" id="KW-1185">Reference proteome</keyword>
<evidence type="ECO:0000256" key="1">
    <source>
        <dbReference type="SAM" id="MobiDB-lite"/>
    </source>
</evidence>
<dbReference type="Proteomes" id="UP000282957">
    <property type="component" value="Unassembled WGS sequence"/>
</dbReference>
<sequence length="125" mass="13612">MSLTICTDVSKIGSGVSNRLDKAAARIAREMQEISRLFVLFHGSRARGLIHFADALGVTERRARSLYEGTAGRIDAAEHAVALVARNELRRTRAHKLRAELEELENSPHAETAARARPGAVLAGQ</sequence>
<feature type="region of interest" description="Disordered" evidence="1">
    <location>
        <begin position="101"/>
        <end position="125"/>
    </location>
</feature>